<dbReference type="SUPFAM" id="SSF47789">
    <property type="entry name" value="C-terminal domain of RNA polymerase alpha subunit"/>
    <property type="match status" value="1"/>
</dbReference>
<dbReference type="EMBL" id="FPBF01000008">
    <property type="protein sequence ID" value="SFU15858.1"/>
    <property type="molecule type" value="Genomic_DNA"/>
</dbReference>
<proteinExistence type="predicted"/>
<dbReference type="STRING" id="305507.SAMN04489724_4483"/>
<evidence type="ECO:0000313" key="1">
    <source>
        <dbReference type="EMBL" id="SFU15858.1"/>
    </source>
</evidence>
<dbReference type="RefSeq" id="WP_091697439.1">
    <property type="nucleotide sequence ID" value="NZ_FPBF01000008.1"/>
</dbReference>
<dbReference type="AlphaFoldDB" id="A0A1I7DW05"/>
<accession>A0A1I7DW05</accession>
<reference evidence="2" key="1">
    <citation type="submission" date="2016-10" db="EMBL/GenBank/DDBJ databases">
        <authorList>
            <person name="Varghese N."/>
            <person name="Submissions S."/>
        </authorList>
    </citation>
    <scope>NUCLEOTIDE SEQUENCE [LARGE SCALE GENOMIC DNA]</scope>
    <source>
        <strain evidence="2">DSM 23445</strain>
    </source>
</reference>
<gene>
    <name evidence="1" type="ORF">SAMN04489724_4483</name>
</gene>
<evidence type="ECO:0000313" key="2">
    <source>
        <dbReference type="Proteomes" id="UP000199673"/>
    </source>
</evidence>
<keyword evidence="2" id="KW-1185">Reference proteome</keyword>
<dbReference type="Gene3D" id="1.10.150.20">
    <property type="entry name" value="5' to 3' exonuclease, C-terminal subdomain"/>
    <property type="match status" value="1"/>
</dbReference>
<dbReference type="NCBIfam" id="NF005841">
    <property type="entry name" value="PRK07758.1"/>
    <property type="match status" value="1"/>
</dbReference>
<protein>
    <submittedName>
        <fullName evidence="1">RNA polymerase, alpha chain C terminal domain</fullName>
    </submittedName>
</protein>
<organism evidence="1 2">
    <name type="scientific">Algoriphagus locisalis</name>
    <dbReference type="NCBI Taxonomy" id="305507"/>
    <lineage>
        <taxon>Bacteria</taxon>
        <taxon>Pseudomonadati</taxon>
        <taxon>Bacteroidota</taxon>
        <taxon>Cytophagia</taxon>
        <taxon>Cytophagales</taxon>
        <taxon>Cyclobacteriaceae</taxon>
        <taxon>Algoriphagus</taxon>
    </lineage>
</organism>
<name>A0A1I7DW05_9BACT</name>
<dbReference type="OrthoDB" id="7950977at2"/>
<sequence length="94" mass="10464">MTLKICEKGHQFFKTSDCPTCPICEKERKPTTGFMAKLSAPARRALESKQIYSVDKLSTFTEKEILSLHGMGKSSIPKLKAALEEKGLAFKNVD</sequence>
<dbReference type="Proteomes" id="UP000199673">
    <property type="component" value="Unassembled WGS sequence"/>
</dbReference>